<dbReference type="EC" id="2.1.1.282" evidence="2"/>
<feature type="region of interest" description="Disordered" evidence="9">
    <location>
        <begin position="268"/>
        <end position="325"/>
    </location>
</feature>
<dbReference type="GO" id="GO:0008168">
    <property type="term" value="F:methyltransferase activity"/>
    <property type="evidence" value="ECO:0007669"/>
    <property type="project" value="UniProtKB-KW"/>
</dbReference>
<keyword evidence="4" id="KW-0808">Transferase</keyword>
<sequence>MSKLPKLLLPTPSQSFHQRKSKILSALAVPKEEYTDLSPKGSVDIGIRDLIDEINTREGLVTTSSCAGRVSVYLEGGGRSPSSQSAQQEAEEEGKDNVRSSSAGGKGGGEWLFVSHDPISSLSVERGSFEELFGLQPWQGGDGAEEEDQEGRMIHFKFEPMILHILTASNGHAQRVVQAGMEAGFRETGAVSLLSRQDDDHNPIVAVRSMGLSFESLVGIEGSNGTRKAVVGSGYLDRVVKNSERLFKENEKRIERFRKALKTAFEENPKRKEGWEDAETRRERKRLEGLKRKEEIQKQKEAEEAKIAGGGPRSVDLMLEPPEVL</sequence>
<feature type="compositionally biased region" description="Basic and acidic residues" evidence="9">
    <location>
        <begin position="268"/>
        <end position="306"/>
    </location>
</feature>
<dbReference type="Pfam" id="PF02676">
    <property type="entry name" value="TYW3"/>
    <property type="match status" value="1"/>
</dbReference>
<dbReference type="Gene3D" id="3.30.1960.10">
    <property type="entry name" value="tRNA wybutosine-synthesizing-like"/>
    <property type="match status" value="1"/>
</dbReference>
<evidence type="ECO:0000313" key="11">
    <source>
        <dbReference type="EMBL" id="KAK4172473.1"/>
    </source>
</evidence>
<evidence type="ECO:0000259" key="10">
    <source>
        <dbReference type="Pfam" id="PF02676"/>
    </source>
</evidence>
<evidence type="ECO:0000256" key="5">
    <source>
        <dbReference type="ARBA" id="ARBA00022691"/>
    </source>
</evidence>
<dbReference type="GO" id="GO:0008033">
    <property type="term" value="P:tRNA processing"/>
    <property type="evidence" value="ECO:0007669"/>
    <property type="project" value="UniProtKB-KW"/>
</dbReference>
<reference evidence="11" key="2">
    <citation type="submission" date="2023-05" db="EMBL/GenBank/DDBJ databases">
        <authorList>
            <consortium name="Lawrence Berkeley National Laboratory"/>
            <person name="Steindorff A."/>
            <person name="Hensen N."/>
            <person name="Bonometti L."/>
            <person name="Westerberg I."/>
            <person name="Brannstrom I.O."/>
            <person name="Guillou S."/>
            <person name="Cros-Aarteil S."/>
            <person name="Calhoun S."/>
            <person name="Haridas S."/>
            <person name="Kuo A."/>
            <person name="Mondo S."/>
            <person name="Pangilinan J."/>
            <person name="Riley R."/>
            <person name="Labutti K."/>
            <person name="Andreopoulos B."/>
            <person name="Lipzen A."/>
            <person name="Chen C."/>
            <person name="Yanf M."/>
            <person name="Daum C."/>
            <person name="Ng V."/>
            <person name="Clum A."/>
            <person name="Ohm R."/>
            <person name="Martin F."/>
            <person name="Silar P."/>
            <person name="Natvig D."/>
            <person name="Lalanne C."/>
            <person name="Gautier V."/>
            <person name="Ament-Velasquez S.L."/>
            <person name="Kruys A."/>
            <person name="Hutchinson M.I."/>
            <person name="Powell A.J."/>
            <person name="Barry K."/>
            <person name="Miller A.N."/>
            <person name="Grigoriev I.V."/>
            <person name="Debuchy R."/>
            <person name="Gladieux P."/>
            <person name="Thoren M.H."/>
            <person name="Johannesson H."/>
        </authorList>
    </citation>
    <scope>NUCLEOTIDE SEQUENCE</scope>
    <source>
        <strain evidence="11">CBS 892.96</strain>
    </source>
</reference>
<dbReference type="InterPro" id="IPR003827">
    <property type="entry name" value="tRNA_yW-synthesising"/>
</dbReference>
<name>A0AAN6VZ77_9PEZI</name>
<keyword evidence="5" id="KW-0949">S-adenosyl-L-methionine</keyword>
<evidence type="ECO:0000256" key="4">
    <source>
        <dbReference type="ARBA" id="ARBA00022679"/>
    </source>
</evidence>
<comment type="catalytic activity">
    <reaction evidence="8">
        <text>4-demethyl-7-[(3S)-3-amino-3-carboxypropyl]wyosine(37) in tRNA(Phe) + S-adenosyl-L-methionine = 7-[(3S)-3-amino-3-carboxypropyl]wyosine(37) in tRNA(Phe) + S-adenosyl-L-homocysteine + H(+)</text>
        <dbReference type="Rhea" id="RHEA:36635"/>
        <dbReference type="Rhea" id="RHEA-COMP:10378"/>
        <dbReference type="Rhea" id="RHEA-COMP:10379"/>
        <dbReference type="ChEBI" id="CHEBI:15378"/>
        <dbReference type="ChEBI" id="CHEBI:57856"/>
        <dbReference type="ChEBI" id="CHEBI:59789"/>
        <dbReference type="ChEBI" id="CHEBI:73543"/>
        <dbReference type="ChEBI" id="CHEBI:73550"/>
        <dbReference type="EC" id="2.1.1.282"/>
    </reaction>
</comment>
<evidence type="ECO:0000256" key="7">
    <source>
        <dbReference type="ARBA" id="ARBA00030554"/>
    </source>
</evidence>
<evidence type="ECO:0000256" key="9">
    <source>
        <dbReference type="SAM" id="MobiDB-lite"/>
    </source>
</evidence>
<evidence type="ECO:0000256" key="1">
    <source>
        <dbReference type="ARBA" id="ARBA00008569"/>
    </source>
</evidence>
<gene>
    <name evidence="11" type="ORF">QBC36DRAFT_222617</name>
</gene>
<dbReference type="PANTHER" id="PTHR48418">
    <property type="entry name" value="TRNA WYBUTOSINE-SYNTHESIZING PROTEIN 3"/>
    <property type="match status" value="1"/>
</dbReference>
<feature type="region of interest" description="Disordered" evidence="9">
    <location>
        <begin position="75"/>
        <end position="107"/>
    </location>
</feature>
<evidence type="ECO:0000256" key="6">
    <source>
        <dbReference type="ARBA" id="ARBA00022694"/>
    </source>
</evidence>
<dbReference type="Proteomes" id="UP001302321">
    <property type="component" value="Unassembled WGS sequence"/>
</dbReference>
<comment type="caution">
    <text evidence="11">The sequence shown here is derived from an EMBL/GenBank/DDBJ whole genome shotgun (WGS) entry which is preliminary data.</text>
</comment>
<keyword evidence="6" id="KW-0819">tRNA processing</keyword>
<dbReference type="InterPro" id="IPR036602">
    <property type="entry name" value="tRNA_yW-synthesising-like_sf"/>
</dbReference>
<dbReference type="EMBL" id="MU866421">
    <property type="protein sequence ID" value="KAK4172473.1"/>
    <property type="molecule type" value="Genomic_DNA"/>
</dbReference>
<evidence type="ECO:0000256" key="8">
    <source>
        <dbReference type="ARBA" id="ARBA00049202"/>
    </source>
</evidence>
<proteinExistence type="inferred from homology"/>
<reference evidence="11" key="1">
    <citation type="journal article" date="2023" name="Mol. Phylogenet. Evol.">
        <title>Genome-scale phylogeny and comparative genomics of the fungal order Sordariales.</title>
        <authorList>
            <person name="Hensen N."/>
            <person name="Bonometti L."/>
            <person name="Westerberg I."/>
            <person name="Brannstrom I.O."/>
            <person name="Guillou S."/>
            <person name="Cros-Aarteil S."/>
            <person name="Calhoun S."/>
            <person name="Haridas S."/>
            <person name="Kuo A."/>
            <person name="Mondo S."/>
            <person name="Pangilinan J."/>
            <person name="Riley R."/>
            <person name="LaButti K."/>
            <person name="Andreopoulos B."/>
            <person name="Lipzen A."/>
            <person name="Chen C."/>
            <person name="Yan M."/>
            <person name="Daum C."/>
            <person name="Ng V."/>
            <person name="Clum A."/>
            <person name="Steindorff A."/>
            <person name="Ohm R.A."/>
            <person name="Martin F."/>
            <person name="Silar P."/>
            <person name="Natvig D.O."/>
            <person name="Lalanne C."/>
            <person name="Gautier V."/>
            <person name="Ament-Velasquez S.L."/>
            <person name="Kruys A."/>
            <person name="Hutchinson M.I."/>
            <person name="Powell A.J."/>
            <person name="Barry K."/>
            <person name="Miller A.N."/>
            <person name="Grigoriev I.V."/>
            <person name="Debuchy R."/>
            <person name="Gladieux P."/>
            <person name="Hiltunen Thoren M."/>
            <person name="Johannesson H."/>
        </authorList>
    </citation>
    <scope>NUCLEOTIDE SEQUENCE</scope>
    <source>
        <strain evidence="11">CBS 892.96</strain>
    </source>
</reference>
<dbReference type="GO" id="GO:0032259">
    <property type="term" value="P:methylation"/>
    <property type="evidence" value="ECO:0007669"/>
    <property type="project" value="UniProtKB-KW"/>
</dbReference>
<dbReference type="PANTHER" id="PTHR48418:SF1">
    <property type="entry name" value="TRNA WYBUTOSINE-SYNTHESIZING PROTEIN 3"/>
    <property type="match status" value="1"/>
</dbReference>
<organism evidence="11 12">
    <name type="scientific">Triangularia setosa</name>
    <dbReference type="NCBI Taxonomy" id="2587417"/>
    <lineage>
        <taxon>Eukaryota</taxon>
        <taxon>Fungi</taxon>
        <taxon>Dikarya</taxon>
        <taxon>Ascomycota</taxon>
        <taxon>Pezizomycotina</taxon>
        <taxon>Sordariomycetes</taxon>
        <taxon>Sordariomycetidae</taxon>
        <taxon>Sordariales</taxon>
        <taxon>Podosporaceae</taxon>
        <taxon>Triangularia</taxon>
    </lineage>
</organism>
<feature type="domain" description="tRNA wybutosine-synthesizing protein" evidence="10">
    <location>
        <begin position="18"/>
        <end position="262"/>
    </location>
</feature>
<accession>A0AAN6VZ77</accession>
<evidence type="ECO:0000256" key="2">
    <source>
        <dbReference type="ARBA" id="ARBA00012750"/>
    </source>
</evidence>
<keyword evidence="12" id="KW-1185">Reference proteome</keyword>
<dbReference type="AlphaFoldDB" id="A0AAN6VZ77"/>
<protein>
    <recommendedName>
        <fullName evidence="2">tRNA(Phe) 7-[(3-amino-3-carboxypropyl)-4-demethylwyosine(37)-N(4)]-methyltransferase</fullName>
        <ecNumber evidence="2">2.1.1.282</ecNumber>
    </recommendedName>
    <alternativeName>
        <fullName evidence="7">tRNA(Phe) 7-((3-amino-3-carboxypropyl)-4-demethylwyosine(37)-N(4))-methyltransferase</fullName>
    </alternativeName>
</protein>
<evidence type="ECO:0000256" key="3">
    <source>
        <dbReference type="ARBA" id="ARBA00022603"/>
    </source>
</evidence>
<comment type="similarity">
    <text evidence="1">Belongs to the TYW3 family.</text>
</comment>
<evidence type="ECO:0000313" key="12">
    <source>
        <dbReference type="Proteomes" id="UP001302321"/>
    </source>
</evidence>
<dbReference type="SUPFAM" id="SSF111278">
    <property type="entry name" value="SSo0622-like"/>
    <property type="match status" value="1"/>
</dbReference>
<keyword evidence="3 11" id="KW-0489">Methyltransferase</keyword>